<dbReference type="AlphaFoldDB" id="A0AA48HQ78"/>
<gene>
    <name evidence="2" type="ORF">MACH26_15050</name>
</gene>
<protein>
    <submittedName>
        <fullName evidence="2">Uncharacterized protein</fullName>
    </submittedName>
</protein>
<keyword evidence="3" id="KW-1185">Reference proteome</keyword>
<name>A0AA48HQ78_9ALTE</name>
<dbReference type="EMBL" id="AP027272">
    <property type="protein sequence ID" value="BDX05984.1"/>
    <property type="molecule type" value="Genomic_DNA"/>
</dbReference>
<evidence type="ECO:0000313" key="2">
    <source>
        <dbReference type="EMBL" id="BDX05984.1"/>
    </source>
</evidence>
<evidence type="ECO:0000256" key="1">
    <source>
        <dbReference type="SAM" id="MobiDB-lite"/>
    </source>
</evidence>
<dbReference type="Proteomes" id="UP001333710">
    <property type="component" value="Chromosome"/>
</dbReference>
<dbReference type="RefSeq" id="WP_338292007.1">
    <property type="nucleotide sequence ID" value="NZ_AP027272.1"/>
</dbReference>
<organism evidence="2 3">
    <name type="scientific">Planctobacterium marinum</name>
    <dbReference type="NCBI Taxonomy" id="1631968"/>
    <lineage>
        <taxon>Bacteria</taxon>
        <taxon>Pseudomonadati</taxon>
        <taxon>Pseudomonadota</taxon>
        <taxon>Gammaproteobacteria</taxon>
        <taxon>Alteromonadales</taxon>
        <taxon>Alteromonadaceae</taxon>
        <taxon>Planctobacterium</taxon>
    </lineage>
</organism>
<sequence>MNFDKSKAKNNASSDNKGAGGFMGFFKRHKTKVNNKPTVSNTLVQFAEEDSKRIAVLIKSWLEADDKARSKAITESKPRR</sequence>
<feature type="region of interest" description="Disordered" evidence="1">
    <location>
        <begin position="1"/>
        <end position="21"/>
    </location>
</feature>
<dbReference type="KEGG" id="pmaw:MACH26_15050"/>
<accession>A0AA48HQ78</accession>
<proteinExistence type="predicted"/>
<evidence type="ECO:0000313" key="3">
    <source>
        <dbReference type="Proteomes" id="UP001333710"/>
    </source>
</evidence>
<reference evidence="2" key="1">
    <citation type="submission" date="2023-01" db="EMBL/GenBank/DDBJ databases">
        <title>Complete genome sequence of Planctobacterium marinum strain Dej080120_11.</title>
        <authorList>
            <person name="Ueki S."/>
            <person name="Maruyama F."/>
        </authorList>
    </citation>
    <scope>NUCLEOTIDE SEQUENCE</scope>
    <source>
        <strain evidence="2">Dej080120_11</strain>
    </source>
</reference>